<evidence type="ECO:0000313" key="3">
    <source>
        <dbReference type="Proteomes" id="UP000246115"/>
    </source>
</evidence>
<proteinExistence type="predicted"/>
<protein>
    <submittedName>
        <fullName evidence="1">Uncharacterized protein</fullName>
    </submittedName>
</protein>
<dbReference type="AlphaFoldDB" id="A0A346NFI8"/>
<accession>A0A346NFI8</accession>
<evidence type="ECO:0000313" key="2">
    <source>
        <dbReference type="EMBL" id="RFU51529.1"/>
    </source>
</evidence>
<evidence type="ECO:0000313" key="4">
    <source>
        <dbReference type="Proteomes" id="UP000264056"/>
    </source>
</evidence>
<dbReference type="Proteomes" id="UP000264056">
    <property type="component" value="Unassembled WGS sequence"/>
</dbReference>
<dbReference type="Proteomes" id="UP000246115">
    <property type="component" value="Chromosome"/>
</dbReference>
<name>A0A346NFI8_9STRE</name>
<evidence type="ECO:0000313" key="1">
    <source>
        <dbReference type="EMBL" id="AXQ79783.1"/>
    </source>
</evidence>
<organism evidence="1 3">
    <name type="scientific">Streptococcus chenjunshii</name>
    <dbReference type="NCBI Taxonomy" id="2173853"/>
    <lineage>
        <taxon>Bacteria</taxon>
        <taxon>Bacillati</taxon>
        <taxon>Bacillota</taxon>
        <taxon>Bacilli</taxon>
        <taxon>Lactobacillales</taxon>
        <taxon>Streptococcaceae</taxon>
        <taxon>Streptococcus</taxon>
    </lineage>
</organism>
<dbReference type="EMBL" id="QVQY01000005">
    <property type="protein sequence ID" value="RFU51529.1"/>
    <property type="molecule type" value="Genomic_DNA"/>
</dbReference>
<keyword evidence="4" id="KW-1185">Reference proteome</keyword>
<gene>
    <name evidence="1" type="ORF">DDV21_010970</name>
    <name evidence="2" type="ORF">DDV22_03025</name>
</gene>
<sequence>MFFAKSLARVQLTRYKARLKSKAKIGDWTKSHKALGQAVFFAQLLGRVQFKQDTKPVKKSV</sequence>
<dbReference type="EMBL" id="CP031733">
    <property type="protein sequence ID" value="AXQ79783.1"/>
    <property type="molecule type" value="Genomic_DNA"/>
</dbReference>
<reference evidence="3" key="2">
    <citation type="submission" date="2018-08" db="EMBL/GenBank/DDBJ databases">
        <title>Streptococcus chenjunshii sp. nov., isolated from stools sample of the Tibetan antelope in the Qinghai-Tibet plateau, China.</title>
        <authorList>
            <person name="Tian Z."/>
        </authorList>
    </citation>
    <scope>NUCLEOTIDE SEQUENCE [LARGE SCALE GENOMIC DNA]</scope>
    <source>
        <strain evidence="3">Z15</strain>
    </source>
</reference>
<dbReference type="KEGG" id="schj:DDV21_010970"/>
<reference evidence="2 4" key="1">
    <citation type="submission" date="2018-08" db="EMBL/GenBank/DDBJ databases">
        <title>Draft genome of Streptococcus sp .nov. Z2.</title>
        <authorList>
            <person name="Tian Z."/>
        </authorList>
    </citation>
    <scope>NUCLEOTIDE SEQUENCE [LARGE SCALE GENOMIC DNA]</scope>
    <source>
        <strain evidence="2 4">Z2</strain>
    </source>
</reference>
<reference evidence="1" key="3">
    <citation type="journal article" date="2019" name="Int. J. Syst. Evol. Microbiol.">
        <title>Streptococcus chenjunshii sp. nov. isolated from feces of Tibetan antelopes.</title>
        <authorList>
            <person name="Tian Z."/>
            <person name="Lu S."/>
            <person name="Jin D."/>
            <person name="Yang J."/>
            <person name="Pu J."/>
            <person name="Lai X.H."/>
            <person name="Bai X.N."/>
            <person name="Wu X.M."/>
            <person name="Li J."/>
            <person name="Wang S."/>
            <person name="Xu J."/>
        </authorList>
    </citation>
    <scope>NUCLEOTIDE SEQUENCE</scope>
    <source>
        <strain evidence="1">Z15</strain>
    </source>
</reference>